<keyword evidence="2 7" id="KW-0540">Nuclease</keyword>
<dbReference type="PANTHER" id="PTHR46986:SF1">
    <property type="entry name" value="ENDORIBONUCLEASE YBEY, CHLOROPLASTIC"/>
    <property type="match status" value="1"/>
</dbReference>
<keyword evidence="6 7" id="KW-0862">Zinc</keyword>
<dbReference type="GO" id="GO:0008270">
    <property type="term" value="F:zinc ion binding"/>
    <property type="evidence" value="ECO:0007669"/>
    <property type="project" value="UniProtKB-UniRule"/>
</dbReference>
<dbReference type="Pfam" id="PF02130">
    <property type="entry name" value="YbeY"/>
    <property type="match status" value="1"/>
</dbReference>
<comment type="subcellular location">
    <subcellularLocation>
        <location evidence="7">Cytoplasm</location>
    </subcellularLocation>
</comment>
<dbReference type="HAMAP" id="MF_00009">
    <property type="entry name" value="Endoribonucl_YbeY"/>
    <property type="match status" value="1"/>
</dbReference>
<dbReference type="InterPro" id="IPR023091">
    <property type="entry name" value="MetalPrtase_cat_dom_sf_prd"/>
</dbReference>
<dbReference type="InterPro" id="IPR002036">
    <property type="entry name" value="YbeY"/>
</dbReference>
<comment type="function">
    <text evidence="7">Single strand-specific metallo-endoribonuclease involved in late-stage 70S ribosome quality control and in maturation of the 3' terminus of the 16S rRNA.</text>
</comment>
<dbReference type="GO" id="GO:0005737">
    <property type="term" value="C:cytoplasm"/>
    <property type="evidence" value="ECO:0007669"/>
    <property type="project" value="UniProtKB-SubCell"/>
</dbReference>
<gene>
    <name evidence="7 8" type="primary">ybeY</name>
    <name evidence="8" type="ORF">COY52_01985</name>
</gene>
<comment type="cofactor">
    <cofactor evidence="7">
        <name>Zn(2+)</name>
        <dbReference type="ChEBI" id="CHEBI:29105"/>
    </cofactor>
    <text evidence="7">Binds 1 zinc ion.</text>
</comment>
<dbReference type="PANTHER" id="PTHR46986">
    <property type="entry name" value="ENDORIBONUCLEASE YBEY, CHLOROPLASTIC"/>
    <property type="match status" value="1"/>
</dbReference>
<keyword evidence="5 7" id="KW-0378">Hydrolase</keyword>
<sequence>MEITVLNRRNKIRISKKWIREQARKILRANKARGDLNIVVSDNKYIRKYNRRYHYRDRITDVLSFHGEGGTIGDIIISAERAKSQAGKYGNSFPGEMRTLIRHGILHLLGYTHREMKSLPV</sequence>
<keyword evidence="7" id="KW-0698">rRNA processing</keyword>
<dbReference type="InterPro" id="IPR020549">
    <property type="entry name" value="YbeY_CS"/>
</dbReference>
<evidence type="ECO:0000256" key="5">
    <source>
        <dbReference type="ARBA" id="ARBA00022801"/>
    </source>
</evidence>
<keyword evidence="3 7" id="KW-0479">Metal-binding</keyword>
<evidence type="ECO:0000256" key="4">
    <source>
        <dbReference type="ARBA" id="ARBA00022759"/>
    </source>
</evidence>
<accession>A0A2M7SEM7</accession>
<dbReference type="GO" id="GO:0004521">
    <property type="term" value="F:RNA endonuclease activity"/>
    <property type="evidence" value="ECO:0007669"/>
    <property type="project" value="UniProtKB-UniRule"/>
</dbReference>
<reference evidence="9" key="1">
    <citation type="submission" date="2017-09" db="EMBL/GenBank/DDBJ databases">
        <title>Depth-based differentiation of microbial function through sediment-hosted aquifers and enrichment of novel symbionts in the deep terrestrial subsurface.</title>
        <authorList>
            <person name="Probst A.J."/>
            <person name="Ladd B."/>
            <person name="Jarett J.K."/>
            <person name="Geller-Mcgrath D.E."/>
            <person name="Sieber C.M.K."/>
            <person name="Emerson J.B."/>
            <person name="Anantharaman K."/>
            <person name="Thomas B.C."/>
            <person name="Malmstrom R."/>
            <person name="Stieglmeier M."/>
            <person name="Klingl A."/>
            <person name="Woyke T."/>
            <person name="Ryan C.M."/>
            <person name="Banfield J.F."/>
        </authorList>
    </citation>
    <scope>NUCLEOTIDE SEQUENCE [LARGE SCALE GENOMIC DNA]</scope>
</reference>
<dbReference type="GO" id="GO:0004222">
    <property type="term" value="F:metalloendopeptidase activity"/>
    <property type="evidence" value="ECO:0007669"/>
    <property type="project" value="InterPro"/>
</dbReference>
<name>A0A2M7SEM7_9BACT</name>
<dbReference type="Gene3D" id="3.40.390.30">
    <property type="entry name" value="Metalloproteases ('zincins'), catalytic domain"/>
    <property type="match status" value="1"/>
</dbReference>
<keyword evidence="4 7" id="KW-0255">Endonuclease</keyword>
<evidence type="ECO:0000313" key="9">
    <source>
        <dbReference type="Proteomes" id="UP000229307"/>
    </source>
</evidence>
<comment type="similarity">
    <text evidence="1 7">Belongs to the endoribonuclease YbeY family.</text>
</comment>
<feature type="binding site" evidence="7">
    <location>
        <position position="113"/>
    </location>
    <ligand>
        <name>Zn(2+)</name>
        <dbReference type="ChEBI" id="CHEBI:29105"/>
        <note>catalytic</note>
    </ligand>
</feature>
<dbReference type="NCBIfam" id="TIGR00043">
    <property type="entry name" value="rRNA maturation RNase YbeY"/>
    <property type="match status" value="1"/>
</dbReference>
<evidence type="ECO:0000313" key="8">
    <source>
        <dbReference type="EMBL" id="PIZ17956.1"/>
    </source>
</evidence>
<keyword evidence="7" id="KW-0963">Cytoplasm</keyword>
<evidence type="ECO:0000256" key="3">
    <source>
        <dbReference type="ARBA" id="ARBA00022723"/>
    </source>
</evidence>
<evidence type="ECO:0000256" key="6">
    <source>
        <dbReference type="ARBA" id="ARBA00022833"/>
    </source>
</evidence>
<evidence type="ECO:0000256" key="1">
    <source>
        <dbReference type="ARBA" id="ARBA00010875"/>
    </source>
</evidence>
<evidence type="ECO:0000256" key="7">
    <source>
        <dbReference type="HAMAP-Rule" id="MF_00009"/>
    </source>
</evidence>
<protein>
    <recommendedName>
        <fullName evidence="7">Endoribonuclease YbeY</fullName>
        <ecNumber evidence="7">3.1.-.-</ecNumber>
    </recommendedName>
</protein>
<evidence type="ECO:0000256" key="2">
    <source>
        <dbReference type="ARBA" id="ARBA00022722"/>
    </source>
</evidence>
<dbReference type="GO" id="GO:0006364">
    <property type="term" value="P:rRNA processing"/>
    <property type="evidence" value="ECO:0007669"/>
    <property type="project" value="UniProtKB-UniRule"/>
</dbReference>
<dbReference type="EC" id="3.1.-.-" evidence="7"/>
<proteinExistence type="inferred from homology"/>
<keyword evidence="7" id="KW-0690">Ribosome biogenesis</keyword>
<dbReference type="SUPFAM" id="SSF55486">
    <property type="entry name" value="Metalloproteases ('zincins'), catalytic domain"/>
    <property type="match status" value="1"/>
</dbReference>
<comment type="caution">
    <text evidence="8">The sequence shown here is derived from an EMBL/GenBank/DDBJ whole genome shotgun (WGS) entry which is preliminary data.</text>
</comment>
<dbReference type="Proteomes" id="UP000229307">
    <property type="component" value="Unassembled WGS sequence"/>
</dbReference>
<dbReference type="AlphaFoldDB" id="A0A2M7SEM7"/>
<feature type="binding site" evidence="7">
    <location>
        <position position="103"/>
    </location>
    <ligand>
        <name>Zn(2+)</name>
        <dbReference type="ChEBI" id="CHEBI:29105"/>
        <note>catalytic</note>
    </ligand>
</feature>
<dbReference type="EMBL" id="PFMR01000061">
    <property type="protein sequence ID" value="PIZ17956.1"/>
    <property type="molecule type" value="Genomic_DNA"/>
</dbReference>
<dbReference type="PROSITE" id="PS01306">
    <property type="entry name" value="UPF0054"/>
    <property type="match status" value="1"/>
</dbReference>
<organism evidence="8 9">
    <name type="scientific">Candidatus Desantisbacteria bacterium CG_4_10_14_0_8_um_filter_48_22</name>
    <dbReference type="NCBI Taxonomy" id="1974543"/>
    <lineage>
        <taxon>Bacteria</taxon>
        <taxon>Candidatus Desantisiibacteriota</taxon>
    </lineage>
</organism>
<feature type="binding site" evidence="7">
    <location>
        <position position="107"/>
    </location>
    <ligand>
        <name>Zn(2+)</name>
        <dbReference type="ChEBI" id="CHEBI:29105"/>
        <note>catalytic</note>
    </ligand>
</feature>